<dbReference type="Proteomes" id="UP000734854">
    <property type="component" value="Unassembled WGS sequence"/>
</dbReference>
<dbReference type="PANTHER" id="PTHR31132">
    <property type="entry name" value="N-LYSINE METHYLTRANSFERASE"/>
    <property type="match status" value="1"/>
</dbReference>
<feature type="region of interest" description="Disordered" evidence="1">
    <location>
        <begin position="68"/>
        <end position="100"/>
    </location>
</feature>
<evidence type="ECO:0000313" key="3">
    <source>
        <dbReference type="EMBL" id="KAG6491091.1"/>
    </source>
</evidence>
<reference evidence="3 4" key="1">
    <citation type="submission" date="2020-08" db="EMBL/GenBank/DDBJ databases">
        <title>Plant Genome Project.</title>
        <authorList>
            <person name="Zhang R.-G."/>
        </authorList>
    </citation>
    <scope>NUCLEOTIDE SEQUENCE [LARGE SCALE GENOMIC DNA]</scope>
    <source>
        <tissue evidence="3">Rhizome</tissue>
    </source>
</reference>
<evidence type="ECO:0000313" key="4">
    <source>
        <dbReference type="Proteomes" id="UP000734854"/>
    </source>
</evidence>
<feature type="domain" description="DUF4057" evidence="2">
    <location>
        <begin position="116"/>
        <end position="163"/>
    </location>
</feature>
<feature type="region of interest" description="Disordered" evidence="1">
    <location>
        <begin position="117"/>
        <end position="166"/>
    </location>
</feature>
<keyword evidence="4" id="KW-1185">Reference proteome</keyword>
<proteinExistence type="predicted"/>
<organism evidence="3 4">
    <name type="scientific">Zingiber officinale</name>
    <name type="common">Ginger</name>
    <name type="synonym">Amomum zingiber</name>
    <dbReference type="NCBI Taxonomy" id="94328"/>
    <lineage>
        <taxon>Eukaryota</taxon>
        <taxon>Viridiplantae</taxon>
        <taxon>Streptophyta</taxon>
        <taxon>Embryophyta</taxon>
        <taxon>Tracheophyta</taxon>
        <taxon>Spermatophyta</taxon>
        <taxon>Magnoliopsida</taxon>
        <taxon>Liliopsida</taxon>
        <taxon>Zingiberales</taxon>
        <taxon>Zingiberaceae</taxon>
        <taxon>Zingiber</taxon>
    </lineage>
</organism>
<dbReference type="InterPro" id="IPR025131">
    <property type="entry name" value="DUF4057"/>
</dbReference>
<dbReference type="PANTHER" id="PTHR31132:SF2">
    <property type="entry name" value="HEMATOLOGICAL_NEUROLOGICAL-LIKE PROTEIN"/>
    <property type="match status" value="1"/>
</dbReference>
<protein>
    <recommendedName>
        <fullName evidence="2">DUF4057 domain-containing protein</fullName>
    </recommendedName>
</protein>
<sequence>MELALPRFLVVQEPLWPCGFRIGGLGHRGLMGLCYCGRHQVWGRSNRVNPRSMASLTGMAKQRELNGILLSESEPRSQKRMSDAKSRELSGHDIFAPPPREFPLKLQAQKVAELRGNGGERTVSEAKQREMAGNDIFGKGEGAAPSRDYLGGVRKPPGGGSNITLL</sequence>
<feature type="compositionally biased region" description="Gly residues" evidence="1">
    <location>
        <begin position="157"/>
        <end position="166"/>
    </location>
</feature>
<comment type="caution">
    <text evidence="3">The sequence shown here is derived from an EMBL/GenBank/DDBJ whole genome shotgun (WGS) entry which is preliminary data.</text>
</comment>
<accession>A0A8J5FSK3</accession>
<feature type="compositionally biased region" description="Basic and acidic residues" evidence="1">
    <location>
        <begin position="122"/>
        <end position="132"/>
    </location>
</feature>
<gene>
    <name evidence="3" type="ORF">ZIOFF_052423</name>
</gene>
<evidence type="ECO:0000256" key="1">
    <source>
        <dbReference type="SAM" id="MobiDB-lite"/>
    </source>
</evidence>
<dbReference type="AlphaFoldDB" id="A0A8J5FSK3"/>
<feature type="domain" description="DUF4057" evidence="2">
    <location>
        <begin position="43"/>
        <end position="111"/>
    </location>
</feature>
<dbReference type="Pfam" id="PF13266">
    <property type="entry name" value="DUF4057"/>
    <property type="match status" value="2"/>
</dbReference>
<name>A0A8J5FSK3_ZINOF</name>
<feature type="compositionally biased region" description="Basic and acidic residues" evidence="1">
    <location>
        <begin position="73"/>
        <end position="91"/>
    </location>
</feature>
<evidence type="ECO:0000259" key="2">
    <source>
        <dbReference type="Pfam" id="PF13266"/>
    </source>
</evidence>
<dbReference type="EMBL" id="JACMSC010000014">
    <property type="protein sequence ID" value="KAG6491091.1"/>
    <property type="molecule type" value="Genomic_DNA"/>
</dbReference>